<protein>
    <submittedName>
        <fullName evidence="3">Uncharacterized protein</fullName>
    </submittedName>
</protein>
<evidence type="ECO:0000256" key="1">
    <source>
        <dbReference type="SAM" id="MobiDB-lite"/>
    </source>
</evidence>
<dbReference type="WBParaSite" id="scaffold48929_cov284.g24888">
    <property type="protein sequence ID" value="scaffold48929_cov284.g24888"/>
    <property type="gene ID" value="scaffold48929_cov284.g24888"/>
</dbReference>
<accession>A0A915MTC8</accession>
<feature type="region of interest" description="Disordered" evidence="1">
    <location>
        <begin position="1"/>
        <end position="103"/>
    </location>
</feature>
<evidence type="ECO:0000313" key="3">
    <source>
        <dbReference type="WBParaSite" id="scaffold48929_cov284.g24888"/>
    </source>
</evidence>
<feature type="compositionally biased region" description="Polar residues" evidence="1">
    <location>
        <begin position="44"/>
        <end position="63"/>
    </location>
</feature>
<feature type="compositionally biased region" description="Polar residues" evidence="1">
    <location>
        <begin position="17"/>
        <end position="28"/>
    </location>
</feature>
<feature type="compositionally biased region" description="Polar residues" evidence="1">
    <location>
        <begin position="1"/>
        <end position="10"/>
    </location>
</feature>
<organism evidence="2 3">
    <name type="scientific">Meloidogyne javanica</name>
    <name type="common">Root-knot nematode worm</name>
    <dbReference type="NCBI Taxonomy" id="6303"/>
    <lineage>
        <taxon>Eukaryota</taxon>
        <taxon>Metazoa</taxon>
        <taxon>Ecdysozoa</taxon>
        <taxon>Nematoda</taxon>
        <taxon>Chromadorea</taxon>
        <taxon>Rhabditida</taxon>
        <taxon>Tylenchina</taxon>
        <taxon>Tylenchomorpha</taxon>
        <taxon>Tylenchoidea</taxon>
        <taxon>Meloidogynidae</taxon>
        <taxon>Meloidogyninae</taxon>
        <taxon>Meloidogyne</taxon>
        <taxon>Meloidogyne incognita group</taxon>
    </lineage>
</organism>
<feature type="compositionally biased region" description="Basic and acidic residues" evidence="1">
    <location>
        <begin position="30"/>
        <end position="43"/>
    </location>
</feature>
<proteinExistence type="predicted"/>
<keyword evidence="2" id="KW-1185">Reference proteome</keyword>
<dbReference type="Proteomes" id="UP000887561">
    <property type="component" value="Unplaced"/>
</dbReference>
<evidence type="ECO:0000313" key="2">
    <source>
        <dbReference type="Proteomes" id="UP000887561"/>
    </source>
</evidence>
<reference evidence="3" key="1">
    <citation type="submission" date="2022-11" db="UniProtKB">
        <authorList>
            <consortium name="WormBaseParasite"/>
        </authorList>
    </citation>
    <scope>IDENTIFICATION</scope>
</reference>
<sequence length="103" mass="11586">DTKSQQNVTNKTDDSKSQSLPDAKNVSSAKAERKGNFDRHDTSSRPSNVQNLLKIVSSESTNFYGDKQNEQVRSFDSNKDKLSQKQSKPSIELDYSDKCINLN</sequence>
<dbReference type="AlphaFoldDB" id="A0A915MTC8"/>
<name>A0A915MTC8_MELJA</name>